<gene>
    <name evidence="2" type="ORF">OIU74_011789</name>
</gene>
<accession>A0A9Q0TG53</accession>
<organism evidence="2 3">
    <name type="scientific">Salix koriyanagi</name>
    <dbReference type="NCBI Taxonomy" id="2511006"/>
    <lineage>
        <taxon>Eukaryota</taxon>
        <taxon>Viridiplantae</taxon>
        <taxon>Streptophyta</taxon>
        <taxon>Embryophyta</taxon>
        <taxon>Tracheophyta</taxon>
        <taxon>Spermatophyta</taxon>
        <taxon>Magnoliopsida</taxon>
        <taxon>eudicotyledons</taxon>
        <taxon>Gunneridae</taxon>
        <taxon>Pentapetalae</taxon>
        <taxon>rosids</taxon>
        <taxon>fabids</taxon>
        <taxon>Malpighiales</taxon>
        <taxon>Salicaceae</taxon>
        <taxon>Saliceae</taxon>
        <taxon>Salix</taxon>
    </lineage>
</organism>
<name>A0A9Q0TG53_9ROSI</name>
<protein>
    <submittedName>
        <fullName evidence="2">Uncharacterized protein</fullName>
    </submittedName>
</protein>
<proteinExistence type="predicted"/>
<comment type="caution">
    <text evidence="2">The sequence shown here is derived from an EMBL/GenBank/DDBJ whole genome shotgun (WGS) entry which is preliminary data.</text>
</comment>
<reference evidence="2" key="2">
    <citation type="journal article" date="2023" name="Int. J. Mol. Sci.">
        <title>De Novo Assembly and Annotation of 11 Diverse Shrub Willow (Salix) Genomes Reveals Novel Gene Organization in Sex-Linked Regions.</title>
        <authorList>
            <person name="Hyden B."/>
            <person name="Feng K."/>
            <person name="Yates T.B."/>
            <person name="Jawdy S."/>
            <person name="Cereghino C."/>
            <person name="Smart L.B."/>
            <person name="Muchero W."/>
        </authorList>
    </citation>
    <scope>NUCLEOTIDE SEQUENCE</scope>
    <source>
        <tissue evidence="2">Shoot tip</tissue>
    </source>
</reference>
<dbReference type="EMBL" id="JAPFFM010000015">
    <property type="protein sequence ID" value="KAJ6710993.1"/>
    <property type="molecule type" value="Genomic_DNA"/>
</dbReference>
<evidence type="ECO:0000313" key="3">
    <source>
        <dbReference type="Proteomes" id="UP001151752"/>
    </source>
</evidence>
<keyword evidence="3" id="KW-1185">Reference proteome</keyword>
<evidence type="ECO:0000313" key="2">
    <source>
        <dbReference type="EMBL" id="KAJ6710993.1"/>
    </source>
</evidence>
<feature type="region of interest" description="Disordered" evidence="1">
    <location>
        <begin position="1"/>
        <end position="33"/>
    </location>
</feature>
<dbReference type="AlphaFoldDB" id="A0A9Q0TG53"/>
<reference evidence="2" key="1">
    <citation type="submission" date="2022-11" db="EMBL/GenBank/DDBJ databases">
        <authorList>
            <person name="Hyden B.L."/>
            <person name="Feng K."/>
            <person name="Yates T."/>
            <person name="Jawdy S."/>
            <person name="Smart L.B."/>
            <person name="Muchero W."/>
        </authorList>
    </citation>
    <scope>NUCLEOTIDE SEQUENCE</scope>
    <source>
        <tissue evidence="2">Shoot tip</tissue>
    </source>
</reference>
<sequence>MGTVKILRNGGGDDASETGTPEGRRKGKVQGSWRERSRVGVLVPGRITGRSKGLLL</sequence>
<dbReference type="Proteomes" id="UP001151752">
    <property type="component" value="Chromosome 2"/>
</dbReference>
<evidence type="ECO:0000256" key="1">
    <source>
        <dbReference type="SAM" id="MobiDB-lite"/>
    </source>
</evidence>